<evidence type="ECO:0000313" key="2">
    <source>
        <dbReference type="Proteomes" id="UP000247702"/>
    </source>
</evidence>
<evidence type="ECO:0000313" key="1">
    <source>
        <dbReference type="EMBL" id="GBB89208.1"/>
    </source>
</evidence>
<comment type="caution">
    <text evidence="1">The sequence shown here is derived from an EMBL/GenBank/DDBJ whole genome shotgun (WGS) entry which is preliminary data.</text>
</comment>
<gene>
    <name evidence="1" type="ORF">RclHR1_01590013</name>
</gene>
<accession>A0A2Z6R930</accession>
<dbReference type="AlphaFoldDB" id="A0A2Z6R930"/>
<organism evidence="1 2">
    <name type="scientific">Rhizophagus clarus</name>
    <dbReference type="NCBI Taxonomy" id="94130"/>
    <lineage>
        <taxon>Eukaryota</taxon>
        <taxon>Fungi</taxon>
        <taxon>Fungi incertae sedis</taxon>
        <taxon>Mucoromycota</taxon>
        <taxon>Glomeromycotina</taxon>
        <taxon>Glomeromycetes</taxon>
        <taxon>Glomerales</taxon>
        <taxon>Glomeraceae</taxon>
        <taxon>Rhizophagus</taxon>
    </lineage>
</organism>
<reference evidence="1 2" key="1">
    <citation type="submission" date="2017-11" db="EMBL/GenBank/DDBJ databases">
        <title>The genome of Rhizophagus clarus HR1 reveals common genetic basis of auxotrophy among arbuscular mycorrhizal fungi.</title>
        <authorList>
            <person name="Kobayashi Y."/>
        </authorList>
    </citation>
    <scope>NUCLEOTIDE SEQUENCE [LARGE SCALE GENOMIC DNA]</scope>
    <source>
        <strain evidence="1 2">HR1</strain>
    </source>
</reference>
<name>A0A2Z6R930_9GLOM</name>
<dbReference type="Proteomes" id="UP000247702">
    <property type="component" value="Unassembled WGS sequence"/>
</dbReference>
<dbReference type="EMBL" id="BEXD01000657">
    <property type="protein sequence ID" value="GBB89208.1"/>
    <property type="molecule type" value="Genomic_DNA"/>
</dbReference>
<sequence length="96" mass="11224">MNKLSTNLLLHLLAQTRQMSFSSRPIESTLIARFVVVIRNVSLFLSHNIIQPLAHWHKSYLSNAYIIALSKIRLLDYVKVRNYYIETRITNKSYSS</sequence>
<proteinExistence type="predicted"/>
<protein>
    <submittedName>
        <fullName evidence="1">Uncharacterized protein</fullName>
    </submittedName>
</protein>
<keyword evidence="2" id="KW-1185">Reference proteome</keyword>